<dbReference type="PROSITE" id="PS51257">
    <property type="entry name" value="PROKAR_LIPOPROTEIN"/>
    <property type="match status" value="1"/>
</dbReference>
<evidence type="ECO:0000256" key="1">
    <source>
        <dbReference type="SAM" id="SignalP"/>
    </source>
</evidence>
<dbReference type="InterPro" id="IPR038706">
    <property type="entry name" value="Type_VI_SciN-like_sf"/>
</dbReference>
<organism evidence="2 3">
    <name type="scientific">Caballeronia temeraria</name>
    <dbReference type="NCBI Taxonomy" id="1777137"/>
    <lineage>
        <taxon>Bacteria</taxon>
        <taxon>Pseudomonadati</taxon>
        <taxon>Pseudomonadota</taxon>
        <taxon>Betaproteobacteria</taxon>
        <taxon>Burkholderiales</taxon>
        <taxon>Burkholderiaceae</taxon>
        <taxon>Caballeronia</taxon>
    </lineage>
</organism>
<dbReference type="AlphaFoldDB" id="A0A158AAJ6"/>
<proteinExistence type="predicted"/>
<gene>
    <name evidence="2" type="ORF">AWB76_02051</name>
</gene>
<dbReference type="Gene3D" id="2.60.40.4150">
    <property type="entry name" value="Type VI secretion system, lipoprotein SciN"/>
    <property type="match status" value="1"/>
</dbReference>
<dbReference type="PANTHER" id="PTHR37625">
    <property type="entry name" value="OUTER MEMBRANE LIPOPROTEIN-RELATED"/>
    <property type="match status" value="1"/>
</dbReference>
<name>A0A158AAJ6_9BURK</name>
<feature type="chain" id="PRO_5007620290" evidence="1">
    <location>
        <begin position="19"/>
        <end position="171"/>
    </location>
</feature>
<dbReference type="NCBIfam" id="TIGR03352">
    <property type="entry name" value="VI_chp_3"/>
    <property type="match status" value="1"/>
</dbReference>
<reference evidence="3" key="1">
    <citation type="submission" date="2016-01" db="EMBL/GenBank/DDBJ databases">
        <authorList>
            <person name="Peeters Charlotte."/>
        </authorList>
    </citation>
    <scope>NUCLEOTIDE SEQUENCE [LARGE SCALE GENOMIC DNA]</scope>
</reference>
<dbReference type="OrthoDB" id="5471061at2"/>
<keyword evidence="1" id="KW-0732">Signal</keyword>
<accession>A0A158AAJ6</accession>
<dbReference type="PANTHER" id="PTHR37625:SF4">
    <property type="entry name" value="OUTER MEMBRANE LIPOPROTEIN"/>
    <property type="match status" value="1"/>
</dbReference>
<dbReference type="Proteomes" id="UP000054624">
    <property type="component" value="Unassembled WGS sequence"/>
</dbReference>
<keyword evidence="2" id="KW-0449">Lipoprotein</keyword>
<dbReference type="InterPro" id="IPR017734">
    <property type="entry name" value="T6SS_SciN"/>
</dbReference>
<dbReference type="RefSeq" id="WP_061159994.1">
    <property type="nucleotide sequence ID" value="NZ_FCOI02000005.1"/>
</dbReference>
<evidence type="ECO:0000313" key="3">
    <source>
        <dbReference type="Proteomes" id="UP000054624"/>
    </source>
</evidence>
<protein>
    <submittedName>
        <fullName evidence="2">Lipoprotein</fullName>
    </submittedName>
</protein>
<evidence type="ECO:0000313" key="2">
    <source>
        <dbReference type="EMBL" id="SAK54715.1"/>
    </source>
</evidence>
<dbReference type="EMBL" id="FCOI02000005">
    <property type="protein sequence ID" value="SAK54715.1"/>
    <property type="molecule type" value="Genomic_DNA"/>
</dbReference>
<dbReference type="STRING" id="1777137.AWB76_02051"/>
<dbReference type="Pfam" id="PF12790">
    <property type="entry name" value="T6SS-SciN"/>
    <property type="match status" value="1"/>
</dbReference>
<sequence>MRLPFAYLFYCVVALMLAACTSNGPLPPAEPLKLTLTINASSSVNPDDQKRPAPILVRVYELKNADTFNQADFYSLQDKDKTVLGDDLAARDQFLLRPGESKTLVRNANEASTTLGVIAAYRDLPNAVWRATWPLPARPTAAWYRRTPKLKLTVDAGSSSITISDAESRNK</sequence>
<feature type="signal peptide" evidence="1">
    <location>
        <begin position="1"/>
        <end position="18"/>
    </location>
</feature>
<keyword evidence="3" id="KW-1185">Reference proteome</keyword>